<name>A0A8J6P7T7_9FIRM</name>
<dbReference type="PANTHER" id="PTHR10724:SF7">
    <property type="entry name" value="SMALL RIBOSOMAL SUBUNIT PROTEIN BS1C"/>
    <property type="match status" value="1"/>
</dbReference>
<dbReference type="Proteomes" id="UP000632659">
    <property type="component" value="Unassembled WGS sequence"/>
</dbReference>
<evidence type="ECO:0000259" key="4">
    <source>
        <dbReference type="PROSITE" id="PS50126"/>
    </source>
</evidence>
<dbReference type="Gene3D" id="2.40.50.140">
    <property type="entry name" value="Nucleic acid-binding proteins"/>
    <property type="match status" value="2"/>
</dbReference>
<evidence type="ECO:0000256" key="3">
    <source>
        <dbReference type="ARBA" id="ARBA00023274"/>
    </source>
</evidence>
<evidence type="ECO:0000256" key="1">
    <source>
        <dbReference type="ARBA" id="ARBA00006767"/>
    </source>
</evidence>
<reference evidence="5" key="1">
    <citation type="submission" date="2020-08" db="EMBL/GenBank/DDBJ databases">
        <title>Genome public.</title>
        <authorList>
            <person name="Liu C."/>
            <person name="Sun Q."/>
        </authorList>
    </citation>
    <scope>NUCLEOTIDE SEQUENCE</scope>
    <source>
        <strain evidence="5">NSJ-15</strain>
    </source>
</reference>
<organism evidence="5 6">
    <name type="scientific">Massiliimalia timonensis</name>
    <dbReference type="NCBI Taxonomy" id="1987501"/>
    <lineage>
        <taxon>Bacteria</taxon>
        <taxon>Bacillati</taxon>
        <taxon>Bacillota</taxon>
        <taxon>Clostridia</taxon>
        <taxon>Eubacteriales</taxon>
        <taxon>Oscillospiraceae</taxon>
        <taxon>Massiliimalia</taxon>
    </lineage>
</organism>
<dbReference type="InterPro" id="IPR012340">
    <property type="entry name" value="NA-bd_OB-fold"/>
</dbReference>
<feature type="domain" description="S1 motif" evidence="4">
    <location>
        <begin position="210"/>
        <end position="241"/>
    </location>
</feature>
<comment type="similarity">
    <text evidence="1">Belongs to the bacterial ribosomal protein bS1 family.</text>
</comment>
<dbReference type="GO" id="GO:0006412">
    <property type="term" value="P:translation"/>
    <property type="evidence" value="ECO:0007669"/>
    <property type="project" value="TreeGrafter"/>
</dbReference>
<keyword evidence="6" id="KW-1185">Reference proteome</keyword>
<keyword evidence="3" id="KW-0687">Ribonucleoprotein</keyword>
<feature type="domain" description="S1 motif" evidence="4">
    <location>
        <begin position="126"/>
        <end position="194"/>
    </location>
</feature>
<protein>
    <submittedName>
        <fullName evidence="5">30S ribosomal protein S1</fullName>
    </submittedName>
</protein>
<sequence>MATFYPEGILSHYQENTEALKSLSSLQEAMNKKIPLEARAIVCDSEHNLIVDLGAMRGIIPREECAIGIRDGSTRDIAIISKVNKPVSFFVTDLKQDQQGSPYAILSRRLLQEHCREEYINSLVPGDIIHGKVTHLEPFGCFVDIGCGIISLIPIDAISVSRISHPRDRFTVGQDILAVVKSIDEQGKICLSHKELLGTWEENAEQFSPGETVAGIVRSIENYGIFVELAPNLAGLAELKENVKIGQHASVYIKSLIPEKMKIKLIIVDHFDADYPRHDYHYYVTSPHIDYWKYSPECAEKQIETLFYEE</sequence>
<dbReference type="GO" id="GO:0005840">
    <property type="term" value="C:ribosome"/>
    <property type="evidence" value="ECO:0007669"/>
    <property type="project" value="UniProtKB-KW"/>
</dbReference>
<dbReference type="SMART" id="SM00316">
    <property type="entry name" value="S1"/>
    <property type="match status" value="3"/>
</dbReference>
<dbReference type="PANTHER" id="PTHR10724">
    <property type="entry name" value="30S RIBOSOMAL PROTEIN S1"/>
    <property type="match status" value="1"/>
</dbReference>
<comment type="caution">
    <text evidence="5">The sequence shown here is derived from an EMBL/GenBank/DDBJ whole genome shotgun (WGS) entry which is preliminary data.</text>
</comment>
<dbReference type="InterPro" id="IPR003029">
    <property type="entry name" value="S1_domain"/>
</dbReference>
<gene>
    <name evidence="5" type="ORF">H8702_07970</name>
</gene>
<evidence type="ECO:0000256" key="2">
    <source>
        <dbReference type="ARBA" id="ARBA00022980"/>
    </source>
</evidence>
<proteinExistence type="inferred from homology"/>
<evidence type="ECO:0000313" key="6">
    <source>
        <dbReference type="Proteomes" id="UP000632659"/>
    </source>
</evidence>
<evidence type="ECO:0000313" key="5">
    <source>
        <dbReference type="EMBL" id="MBC8611055.1"/>
    </source>
</evidence>
<keyword evidence="2 5" id="KW-0689">Ribosomal protein</keyword>
<dbReference type="AlphaFoldDB" id="A0A8J6P7T7"/>
<dbReference type="RefSeq" id="WP_093988730.1">
    <property type="nucleotide sequence ID" value="NZ_FYDD01000003.1"/>
</dbReference>
<dbReference type="GO" id="GO:0003735">
    <property type="term" value="F:structural constituent of ribosome"/>
    <property type="evidence" value="ECO:0007669"/>
    <property type="project" value="TreeGrafter"/>
</dbReference>
<dbReference type="SUPFAM" id="SSF50249">
    <property type="entry name" value="Nucleic acid-binding proteins"/>
    <property type="match status" value="2"/>
</dbReference>
<dbReference type="OrthoDB" id="1777747at2"/>
<dbReference type="GO" id="GO:1990904">
    <property type="term" value="C:ribonucleoprotein complex"/>
    <property type="evidence" value="ECO:0007669"/>
    <property type="project" value="UniProtKB-KW"/>
</dbReference>
<dbReference type="PROSITE" id="PS50126">
    <property type="entry name" value="S1"/>
    <property type="match status" value="2"/>
</dbReference>
<dbReference type="InterPro" id="IPR050437">
    <property type="entry name" value="Ribos_protein_bS1-like"/>
</dbReference>
<accession>A0A8J6P7T7</accession>
<dbReference type="GO" id="GO:0003729">
    <property type="term" value="F:mRNA binding"/>
    <property type="evidence" value="ECO:0007669"/>
    <property type="project" value="TreeGrafter"/>
</dbReference>
<dbReference type="Pfam" id="PF00575">
    <property type="entry name" value="S1"/>
    <property type="match status" value="1"/>
</dbReference>
<dbReference type="EMBL" id="JACRTL010000004">
    <property type="protein sequence ID" value="MBC8611055.1"/>
    <property type="molecule type" value="Genomic_DNA"/>
</dbReference>